<keyword evidence="3" id="KW-1185">Reference proteome</keyword>
<name>A0A917Q075_9BACI</name>
<proteinExistence type="predicted"/>
<dbReference type="Proteomes" id="UP000658382">
    <property type="component" value="Unassembled WGS sequence"/>
</dbReference>
<reference evidence="2" key="1">
    <citation type="journal article" date="2014" name="Int. J. Syst. Evol. Microbiol.">
        <title>Complete genome sequence of Corynebacterium casei LMG S-19264T (=DSM 44701T), isolated from a smear-ripened cheese.</title>
        <authorList>
            <consortium name="US DOE Joint Genome Institute (JGI-PGF)"/>
            <person name="Walter F."/>
            <person name="Albersmeier A."/>
            <person name="Kalinowski J."/>
            <person name="Ruckert C."/>
        </authorList>
    </citation>
    <scope>NUCLEOTIDE SEQUENCE</scope>
    <source>
        <strain evidence="2">JCM 12580</strain>
    </source>
</reference>
<dbReference type="RefSeq" id="WP_229671864.1">
    <property type="nucleotide sequence ID" value="NZ_BMNQ01000054.1"/>
</dbReference>
<keyword evidence="1" id="KW-0472">Membrane</keyword>
<reference evidence="2" key="2">
    <citation type="submission" date="2020-09" db="EMBL/GenBank/DDBJ databases">
        <authorList>
            <person name="Sun Q."/>
            <person name="Ohkuma M."/>
        </authorList>
    </citation>
    <scope>NUCLEOTIDE SEQUENCE</scope>
    <source>
        <strain evidence="2">JCM 12580</strain>
    </source>
</reference>
<comment type="caution">
    <text evidence="2">The sequence shown here is derived from an EMBL/GenBank/DDBJ whole genome shotgun (WGS) entry which is preliminary data.</text>
</comment>
<keyword evidence="1" id="KW-1133">Transmembrane helix</keyword>
<keyword evidence="1" id="KW-0812">Transmembrane</keyword>
<evidence type="ECO:0000256" key="1">
    <source>
        <dbReference type="SAM" id="Phobius"/>
    </source>
</evidence>
<feature type="transmembrane region" description="Helical" evidence="1">
    <location>
        <begin position="91"/>
        <end position="112"/>
    </location>
</feature>
<feature type="transmembrane region" description="Helical" evidence="1">
    <location>
        <begin position="66"/>
        <end position="85"/>
    </location>
</feature>
<dbReference type="AlphaFoldDB" id="A0A917Q075"/>
<evidence type="ECO:0008006" key="4">
    <source>
        <dbReference type="Google" id="ProtNLM"/>
    </source>
</evidence>
<protein>
    <recommendedName>
        <fullName evidence="4">DUF1616 domain-containing protein</fullName>
    </recommendedName>
</protein>
<evidence type="ECO:0000313" key="3">
    <source>
        <dbReference type="Proteomes" id="UP000658382"/>
    </source>
</evidence>
<organism evidence="2 3">
    <name type="scientific">Lentibacillus kapialis</name>
    <dbReference type="NCBI Taxonomy" id="340214"/>
    <lineage>
        <taxon>Bacteria</taxon>
        <taxon>Bacillati</taxon>
        <taxon>Bacillota</taxon>
        <taxon>Bacilli</taxon>
        <taxon>Bacillales</taxon>
        <taxon>Bacillaceae</taxon>
        <taxon>Lentibacillus</taxon>
    </lineage>
</organism>
<accession>A0A917Q075</accession>
<feature type="transmembrane region" description="Helical" evidence="1">
    <location>
        <begin position="26"/>
        <end position="46"/>
    </location>
</feature>
<dbReference type="EMBL" id="BMNQ01000054">
    <property type="protein sequence ID" value="GGK04413.1"/>
    <property type="molecule type" value="Genomic_DNA"/>
</dbReference>
<evidence type="ECO:0000313" key="2">
    <source>
        <dbReference type="EMBL" id="GGK04413.1"/>
    </source>
</evidence>
<sequence>MIGFIIYWGMKYQSQLEETAKREFELFPVIIFAAIFPIVIGLLLRLPKLIIEIKENKEWTFDWVRFVAIALPSLFIITMLILPYSHPITEIILIGGPTITTIAGIVFGYVLLDSVKK</sequence>
<gene>
    <name evidence="2" type="ORF">GCM10007063_28420</name>
</gene>